<dbReference type="OMA" id="FQWRSYR"/>
<protein>
    <submittedName>
        <fullName evidence="1">Uncharacterized protein</fullName>
    </submittedName>
</protein>
<reference evidence="1 2" key="1">
    <citation type="journal article" date="2016" name="Fungal Biol.">
        <title>The genome of Xylona heveae provides a window into fungal endophytism.</title>
        <authorList>
            <person name="Gazis R."/>
            <person name="Kuo A."/>
            <person name="Riley R."/>
            <person name="LaButti K."/>
            <person name="Lipzen A."/>
            <person name="Lin J."/>
            <person name="Amirebrahimi M."/>
            <person name="Hesse C.N."/>
            <person name="Spatafora J.W."/>
            <person name="Henrissat B."/>
            <person name="Hainaut M."/>
            <person name="Grigoriev I.V."/>
            <person name="Hibbett D.S."/>
        </authorList>
    </citation>
    <scope>NUCLEOTIDE SEQUENCE [LARGE SCALE GENOMIC DNA]</scope>
    <source>
        <strain evidence="1 2">TC161</strain>
    </source>
</reference>
<name>A0A165G5C6_XYLHT</name>
<evidence type="ECO:0000313" key="2">
    <source>
        <dbReference type="Proteomes" id="UP000076632"/>
    </source>
</evidence>
<dbReference type="OrthoDB" id="10057496at2759"/>
<organism evidence="1 2">
    <name type="scientific">Xylona heveae (strain CBS 132557 / TC161)</name>
    <dbReference type="NCBI Taxonomy" id="1328760"/>
    <lineage>
        <taxon>Eukaryota</taxon>
        <taxon>Fungi</taxon>
        <taxon>Dikarya</taxon>
        <taxon>Ascomycota</taxon>
        <taxon>Pezizomycotina</taxon>
        <taxon>Xylonomycetes</taxon>
        <taxon>Xylonales</taxon>
        <taxon>Xylonaceae</taxon>
        <taxon>Xylona</taxon>
    </lineage>
</organism>
<sequence length="200" mass="21804">MAKIPPYGWSTNNNYMNVMGTPSAPSFGYGALPFSFYSAGCVFPQPLYPSPVPPFAALPEIPQPPKPVAENLLPPGIDLEETPIDGSANYLFPKKHTLIHVVLGNHHPWEKPGQEFNFAIMRVPTSMTVKDVIHQLGATTGDNAKNGITEVLELGDGRWLKGISFFAADKKSEKPIADFGWDEKRGPGGLSPIWLAVHRA</sequence>
<evidence type="ECO:0000313" key="1">
    <source>
        <dbReference type="EMBL" id="KZF21757.1"/>
    </source>
</evidence>
<dbReference type="InParanoid" id="A0A165G5C6"/>
<dbReference type="RefSeq" id="XP_018187312.1">
    <property type="nucleotide sequence ID" value="XM_018335249.1"/>
</dbReference>
<dbReference type="Proteomes" id="UP000076632">
    <property type="component" value="Unassembled WGS sequence"/>
</dbReference>
<proteinExistence type="predicted"/>
<dbReference type="GeneID" id="28900386"/>
<dbReference type="AlphaFoldDB" id="A0A165G5C6"/>
<dbReference type="EMBL" id="KV407460">
    <property type="protein sequence ID" value="KZF21757.1"/>
    <property type="molecule type" value="Genomic_DNA"/>
</dbReference>
<keyword evidence="2" id="KW-1185">Reference proteome</keyword>
<gene>
    <name evidence="1" type="ORF">L228DRAFT_269213</name>
</gene>
<accession>A0A165G5C6</accession>